<keyword evidence="12" id="KW-1185">Reference proteome</keyword>
<proteinExistence type="inferred from homology"/>
<keyword evidence="4 8" id="KW-0297">G-protein coupled receptor</keyword>
<dbReference type="Proteomes" id="UP001159427">
    <property type="component" value="Unassembled WGS sequence"/>
</dbReference>
<protein>
    <recommendedName>
        <fullName evidence="10">G-protein coupled receptors family 1 profile domain-containing protein</fullName>
    </recommendedName>
</protein>
<dbReference type="Pfam" id="PF00001">
    <property type="entry name" value="7tm_1"/>
    <property type="match status" value="1"/>
</dbReference>
<feature type="transmembrane region" description="Helical" evidence="9">
    <location>
        <begin position="132"/>
        <end position="154"/>
    </location>
</feature>
<feature type="transmembrane region" description="Helical" evidence="9">
    <location>
        <begin position="268"/>
        <end position="289"/>
    </location>
</feature>
<accession>A0ABN8N8M4</accession>
<feature type="transmembrane region" description="Helical" evidence="9">
    <location>
        <begin position="15"/>
        <end position="37"/>
    </location>
</feature>
<comment type="caution">
    <text evidence="11">The sequence shown here is derived from an EMBL/GenBank/DDBJ whole genome shotgun (WGS) entry which is preliminary data.</text>
</comment>
<dbReference type="PROSITE" id="PS50262">
    <property type="entry name" value="G_PROTEIN_RECEP_F1_2"/>
    <property type="match status" value="1"/>
</dbReference>
<dbReference type="InterPro" id="IPR050125">
    <property type="entry name" value="GPCR_opsins"/>
</dbReference>
<evidence type="ECO:0000256" key="1">
    <source>
        <dbReference type="ARBA" id="ARBA00004141"/>
    </source>
</evidence>
<feature type="transmembrane region" description="Helical" evidence="9">
    <location>
        <begin position="174"/>
        <end position="196"/>
    </location>
</feature>
<dbReference type="CDD" id="cd00637">
    <property type="entry name" value="7tm_classA_rhodopsin-like"/>
    <property type="match status" value="1"/>
</dbReference>
<dbReference type="PROSITE" id="PS00237">
    <property type="entry name" value="G_PROTEIN_RECEP_F1_1"/>
    <property type="match status" value="1"/>
</dbReference>
<organism evidence="11 12">
    <name type="scientific">Porites evermanni</name>
    <dbReference type="NCBI Taxonomy" id="104178"/>
    <lineage>
        <taxon>Eukaryota</taxon>
        <taxon>Metazoa</taxon>
        <taxon>Cnidaria</taxon>
        <taxon>Anthozoa</taxon>
        <taxon>Hexacorallia</taxon>
        <taxon>Scleractinia</taxon>
        <taxon>Fungiina</taxon>
        <taxon>Poritidae</taxon>
        <taxon>Porites</taxon>
    </lineage>
</organism>
<keyword evidence="5 9" id="KW-0472">Membrane</keyword>
<evidence type="ECO:0000256" key="4">
    <source>
        <dbReference type="ARBA" id="ARBA00023040"/>
    </source>
</evidence>
<dbReference type="InterPro" id="IPR000276">
    <property type="entry name" value="GPCR_Rhodpsn"/>
</dbReference>
<sequence length="304" mass="34599">MEEYSRGKVLKSVEGSILVLMNAIAICGNIFVCWAIYRKRKTFSVLYLYILALAISDLTVAITCFPFCIEAFLADRWLHGHAMCQFIGFTIYYWAGVSVPILALTAVNRYFRVVKTHIYQNFFTIKSSVKMILTVWALTLFDGLISTFVGPVIYKYNPRYFFCIGTFVSKAHERAIGLSLHLIHVFIPLLTILFCYSNVFFAIRRHKTNVTPSLHAGNGQQLAVNAWEMRVTRLLFLVVVGFLLCWIPVIIIGLLAHSSSLKLPDSAYELYTFFAFASAVINPIIYGVANRGFRREFIGIFRCC</sequence>
<comment type="similarity">
    <text evidence="8">Belongs to the G-protein coupled receptor 1 family.</text>
</comment>
<feature type="domain" description="G-protein coupled receptors family 1 profile" evidence="10">
    <location>
        <begin position="28"/>
        <end position="286"/>
    </location>
</feature>
<evidence type="ECO:0000256" key="6">
    <source>
        <dbReference type="ARBA" id="ARBA00023170"/>
    </source>
</evidence>
<evidence type="ECO:0000313" key="11">
    <source>
        <dbReference type="EMBL" id="CAH3045505.1"/>
    </source>
</evidence>
<keyword evidence="7 8" id="KW-0807">Transducer</keyword>
<feature type="transmembrane region" description="Helical" evidence="9">
    <location>
        <begin position="92"/>
        <end position="111"/>
    </location>
</feature>
<dbReference type="EMBL" id="CALNXI010000771">
    <property type="protein sequence ID" value="CAH3045505.1"/>
    <property type="molecule type" value="Genomic_DNA"/>
</dbReference>
<dbReference type="InterPro" id="IPR017452">
    <property type="entry name" value="GPCR_Rhodpsn_7TM"/>
</dbReference>
<gene>
    <name evidence="11" type="ORF">PEVE_00041093</name>
</gene>
<dbReference type="PANTHER" id="PTHR24240">
    <property type="entry name" value="OPSIN"/>
    <property type="match status" value="1"/>
</dbReference>
<dbReference type="PRINTS" id="PR00237">
    <property type="entry name" value="GPCRRHODOPSN"/>
</dbReference>
<evidence type="ECO:0000256" key="3">
    <source>
        <dbReference type="ARBA" id="ARBA00022989"/>
    </source>
</evidence>
<feature type="transmembrane region" description="Helical" evidence="9">
    <location>
        <begin position="234"/>
        <end position="256"/>
    </location>
</feature>
<evidence type="ECO:0000256" key="2">
    <source>
        <dbReference type="ARBA" id="ARBA00022692"/>
    </source>
</evidence>
<evidence type="ECO:0000256" key="5">
    <source>
        <dbReference type="ARBA" id="ARBA00023136"/>
    </source>
</evidence>
<dbReference type="SUPFAM" id="SSF81321">
    <property type="entry name" value="Family A G protein-coupled receptor-like"/>
    <property type="match status" value="1"/>
</dbReference>
<keyword evidence="3 9" id="KW-1133">Transmembrane helix</keyword>
<dbReference type="Gene3D" id="1.20.1070.10">
    <property type="entry name" value="Rhodopsin 7-helix transmembrane proteins"/>
    <property type="match status" value="1"/>
</dbReference>
<feature type="transmembrane region" description="Helical" evidence="9">
    <location>
        <begin position="46"/>
        <end position="72"/>
    </location>
</feature>
<evidence type="ECO:0000256" key="8">
    <source>
        <dbReference type="RuleBase" id="RU000688"/>
    </source>
</evidence>
<evidence type="ECO:0000256" key="9">
    <source>
        <dbReference type="SAM" id="Phobius"/>
    </source>
</evidence>
<name>A0ABN8N8M4_9CNID</name>
<evidence type="ECO:0000256" key="7">
    <source>
        <dbReference type="ARBA" id="ARBA00023224"/>
    </source>
</evidence>
<evidence type="ECO:0000259" key="10">
    <source>
        <dbReference type="PROSITE" id="PS50262"/>
    </source>
</evidence>
<reference evidence="11 12" key="1">
    <citation type="submission" date="2022-05" db="EMBL/GenBank/DDBJ databases">
        <authorList>
            <consortium name="Genoscope - CEA"/>
            <person name="William W."/>
        </authorList>
    </citation>
    <scope>NUCLEOTIDE SEQUENCE [LARGE SCALE GENOMIC DNA]</scope>
</reference>
<keyword evidence="2 8" id="KW-0812">Transmembrane</keyword>
<evidence type="ECO:0000313" key="12">
    <source>
        <dbReference type="Proteomes" id="UP001159427"/>
    </source>
</evidence>
<comment type="subcellular location">
    <subcellularLocation>
        <location evidence="1">Membrane</location>
        <topology evidence="1">Multi-pass membrane protein</topology>
    </subcellularLocation>
</comment>
<keyword evidence="6 8" id="KW-0675">Receptor</keyword>